<keyword evidence="6 7" id="KW-0472">Membrane</keyword>
<comment type="subcellular location">
    <subcellularLocation>
        <location evidence="1">Membrane</location>
    </subcellularLocation>
</comment>
<keyword evidence="5 7" id="KW-1133">Transmembrane helix</keyword>
<gene>
    <name evidence="10" type="ORF">D0860_06153</name>
</gene>
<dbReference type="SMART" id="SM00665">
    <property type="entry name" value="B561"/>
    <property type="match status" value="1"/>
</dbReference>
<evidence type="ECO:0000259" key="9">
    <source>
        <dbReference type="SMART" id="SM00665"/>
    </source>
</evidence>
<evidence type="ECO:0000313" key="10">
    <source>
        <dbReference type="EMBL" id="RMZ04903.1"/>
    </source>
</evidence>
<feature type="transmembrane region" description="Helical" evidence="7">
    <location>
        <begin position="109"/>
        <end position="130"/>
    </location>
</feature>
<accession>A0A3M7GV42</accession>
<dbReference type="InterPro" id="IPR006593">
    <property type="entry name" value="Cyt_b561/ferric_Rdtase_TM"/>
</dbReference>
<reference evidence="10 11" key="1">
    <citation type="journal article" date="2018" name="BMC Genomics">
        <title>Genomic evidence for intraspecific hybridization in a clonal and extremely halotolerant yeast.</title>
        <authorList>
            <person name="Gostincar C."/>
            <person name="Stajich J.E."/>
            <person name="Zupancic J."/>
            <person name="Zalar P."/>
            <person name="Gunde-Cimerman N."/>
        </authorList>
    </citation>
    <scope>NUCLEOTIDE SEQUENCE [LARGE SCALE GENOMIC DNA]</scope>
    <source>
        <strain evidence="10 11">EXF-562</strain>
    </source>
</reference>
<evidence type="ECO:0000256" key="3">
    <source>
        <dbReference type="ARBA" id="ARBA00022692"/>
    </source>
</evidence>
<feature type="transmembrane region" description="Helical" evidence="7">
    <location>
        <begin position="75"/>
        <end position="97"/>
    </location>
</feature>
<dbReference type="CDD" id="cd08760">
    <property type="entry name" value="Cyt_b561_FRRS1_like"/>
    <property type="match status" value="1"/>
</dbReference>
<feature type="transmembrane region" description="Helical" evidence="7">
    <location>
        <begin position="178"/>
        <end position="198"/>
    </location>
</feature>
<dbReference type="AlphaFoldDB" id="A0A3M7GV42"/>
<protein>
    <recommendedName>
        <fullName evidence="9">Cytochrome b561 domain-containing protein</fullName>
    </recommendedName>
</protein>
<proteinExistence type="predicted"/>
<dbReference type="EMBL" id="QWIS01000136">
    <property type="protein sequence ID" value="RMZ04903.1"/>
    <property type="molecule type" value="Genomic_DNA"/>
</dbReference>
<comment type="caution">
    <text evidence="10">The sequence shown here is derived from an EMBL/GenBank/DDBJ whole genome shotgun (WGS) entry which is preliminary data.</text>
</comment>
<dbReference type="PANTHER" id="PTHR47797:SF1">
    <property type="entry name" value="CYTOCHROME B561 DOMAIN-CONTAINING PROTEIN-RELATED"/>
    <property type="match status" value="1"/>
</dbReference>
<evidence type="ECO:0000256" key="8">
    <source>
        <dbReference type="SAM" id="SignalP"/>
    </source>
</evidence>
<feature type="transmembrane region" description="Helical" evidence="7">
    <location>
        <begin position="150"/>
        <end position="172"/>
    </location>
</feature>
<dbReference type="PANTHER" id="PTHR47797">
    <property type="entry name" value="DEHYDROGENASE, PUTATIVE (AFU_ORTHOLOGUE AFUA_8G05805)-RELATED"/>
    <property type="match status" value="1"/>
</dbReference>
<organism evidence="10 11">
    <name type="scientific">Hortaea werneckii</name>
    <name type="common">Black yeast</name>
    <name type="synonym">Cladosporium werneckii</name>
    <dbReference type="NCBI Taxonomy" id="91943"/>
    <lineage>
        <taxon>Eukaryota</taxon>
        <taxon>Fungi</taxon>
        <taxon>Dikarya</taxon>
        <taxon>Ascomycota</taxon>
        <taxon>Pezizomycotina</taxon>
        <taxon>Dothideomycetes</taxon>
        <taxon>Dothideomycetidae</taxon>
        <taxon>Mycosphaerellales</taxon>
        <taxon>Teratosphaeriaceae</taxon>
        <taxon>Hortaea</taxon>
    </lineage>
</organism>
<keyword evidence="8" id="KW-0732">Signal</keyword>
<keyword evidence="2" id="KW-0813">Transport</keyword>
<feature type="chain" id="PRO_5018213839" description="Cytochrome b561 domain-containing protein" evidence="8">
    <location>
        <begin position="22"/>
        <end position="209"/>
    </location>
</feature>
<feature type="transmembrane region" description="Helical" evidence="7">
    <location>
        <begin position="45"/>
        <end position="66"/>
    </location>
</feature>
<dbReference type="Gene3D" id="1.20.120.1770">
    <property type="match status" value="1"/>
</dbReference>
<evidence type="ECO:0000256" key="4">
    <source>
        <dbReference type="ARBA" id="ARBA00022982"/>
    </source>
</evidence>
<evidence type="ECO:0000256" key="6">
    <source>
        <dbReference type="ARBA" id="ARBA00023136"/>
    </source>
</evidence>
<name>A0A3M7GV42_HORWE</name>
<sequence>MPPILTTIAFVLCCLAYTVSAARIRRDDDGEGSGHGDEGEEDGKTSTHGVIACVAYAILLIGAVLMRALKGPKTWLVHACTQAIGLVLVVASAALGIELAQSTHSFTDAHVVIGLLLFASIWVLALGGLLHHLSFRKYRRPTFIGTAHAWSARTIITLAIINGGLGLALAGGHGVGAYAAYGIVTGVIWICWVGFTIISMRRESRDAKA</sequence>
<dbReference type="VEuPathDB" id="FungiDB:BTJ68_11964"/>
<evidence type="ECO:0000256" key="1">
    <source>
        <dbReference type="ARBA" id="ARBA00004370"/>
    </source>
</evidence>
<evidence type="ECO:0000313" key="11">
    <source>
        <dbReference type="Proteomes" id="UP000280598"/>
    </source>
</evidence>
<keyword evidence="4" id="KW-0249">Electron transport</keyword>
<evidence type="ECO:0000256" key="2">
    <source>
        <dbReference type="ARBA" id="ARBA00022448"/>
    </source>
</evidence>
<keyword evidence="3 7" id="KW-0812">Transmembrane</keyword>
<evidence type="ECO:0000256" key="5">
    <source>
        <dbReference type="ARBA" id="ARBA00022989"/>
    </source>
</evidence>
<evidence type="ECO:0000256" key="7">
    <source>
        <dbReference type="SAM" id="Phobius"/>
    </source>
</evidence>
<dbReference type="GO" id="GO:0016020">
    <property type="term" value="C:membrane"/>
    <property type="evidence" value="ECO:0007669"/>
    <property type="project" value="UniProtKB-SubCell"/>
</dbReference>
<dbReference type="Proteomes" id="UP000280598">
    <property type="component" value="Unassembled WGS sequence"/>
</dbReference>
<feature type="domain" description="Cytochrome b561" evidence="9">
    <location>
        <begin position="47"/>
        <end position="167"/>
    </location>
</feature>
<feature type="signal peptide" evidence="8">
    <location>
        <begin position="1"/>
        <end position="21"/>
    </location>
</feature>